<reference evidence="3 4" key="1">
    <citation type="submission" date="2022-04" db="EMBL/GenBank/DDBJ databases">
        <title>Spirosoma sp. strain RP8 genome sequencing and assembly.</title>
        <authorList>
            <person name="Jung Y."/>
        </authorList>
    </citation>
    <scope>NUCLEOTIDE SEQUENCE [LARGE SCALE GENOMIC DNA]</scope>
    <source>
        <strain evidence="3 4">RP8</strain>
    </source>
</reference>
<feature type="transmembrane region" description="Helical" evidence="1">
    <location>
        <begin position="435"/>
        <end position="453"/>
    </location>
</feature>
<keyword evidence="1" id="KW-0472">Membrane</keyword>
<feature type="transmembrane region" description="Helical" evidence="1">
    <location>
        <begin position="196"/>
        <end position="214"/>
    </location>
</feature>
<feature type="domain" description="DUF8201" evidence="2">
    <location>
        <begin position="1"/>
        <end position="442"/>
    </location>
</feature>
<comment type="caution">
    <text evidence="3">The sequence shown here is derived from an EMBL/GenBank/DDBJ whole genome shotgun (WGS) entry which is preliminary data.</text>
</comment>
<organism evidence="3 4">
    <name type="scientific">Spirosoma liriopis</name>
    <dbReference type="NCBI Taxonomy" id="2937440"/>
    <lineage>
        <taxon>Bacteria</taxon>
        <taxon>Pseudomonadati</taxon>
        <taxon>Bacteroidota</taxon>
        <taxon>Cytophagia</taxon>
        <taxon>Cytophagales</taxon>
        <taxon>Cytophagaceae</taxon>
        <taxon>Spirosoma</taxon>
    </lineage>
</organism>
<evidence type="ECO:0000256" key="1">
    <source>
        <dbReference type="SAM" id="Phobius"/>
    </source>
</evidence>
<sequence length="574" mass="65626">MLVLLLLWLLLYFLFWVFGEGVIHLMPRRWAIRASPTETILTGLIGAVGLLQLASIFIPINLASVVGLVLLAAFINGRLLNQSIRNATIYLRTIGREPVWWLLVAVVLLYAIQRPTNPDSGAYHLPAIRYAERFATIPGLGNLFSRLAFNSSFFAIGAAVGCTDLVGQTLFPLNGFLLLVFGSYVIQQLWRADTTPALQVFQVGVLGLSLFFLIRQVNAPTPDVWATLLTLFFFLFWLNGRTQDNKFLTFLLLALVFTCLTVKLATLPLLLALPLLGYGCRRWVTWQNSVAAMALGGFLLIPWLVKNVILSGYLLFPLTEPDLFSVDWKVDPVLAQYEQQIITYWARFHVAETEFDPEKLTWPLGRWVSWWWTHWWFWYNWPNRPTFLLAFASPVFVLFLWVSARKRVQSWSWLTVYAVAFAGFVFWFIKAPEFRFGYAFIWTAALLPIGALVRHPIHPLVVRVPIIVLMTGLLGYFVVGEDTRKRDRMSSLLWKPQPLSHRYAGSIPYQRRWTRSKLAVLVPKAPCKSCFDIEQPCTPFFFNDLQLRGRTIADGFRRNPNPTDSLAINSNLSK</sequence>
<evidence type="ECO:0000259" key="2">
    <source>
        <dbReference type="Pfam" id="PF26626"/>
    </source>
</evidence>
<feature type="transmembrane region" description="Helical" evidence="1">
    <location>
        <begin position="94"/>
        <end position="112"/>
    </location>
</feature>
<protein>
    <recommendedName>
        <fullName evidence="2">DUF8201 domain-containing protein</fullName>
    </recommendedName>
</protein>
<feature type="transmembrane region" description="Helical" evidence="1">
    <location>
        <begin position="173"/>
        <end position="190"/>
    </location>
</feature>
<name>A0ABT0HP42_9BACT</name>
<feature type="transmembrane region" description="Helical" evidence="1">
    <location>
        <begin position="221"/>
        <end position="238"/>
    </location>
</feature>
<feature type="transmembrane region" description="Helical" evidence="1">
    <location>
        <begin position="43"/>
        <end position="74"/>
    </location>
</feature>
<gene>
    <name evidence="3" type="ORF">M0L20_18870</name>
</gene>
<dbReference type="InterPro" id="IPR058514">
    <property type="entry name" value="DUF8201"/>
</dbReference>
<feature type="transmembrane region" description="Helical" evidence="1">
    <location>
        <begin position="250"/>
        <end position="278"/>
    </location>
</feature>
<keyword evidence="1" id="KW-0812">Transmembrane</keyword>
<evidence type="ECO:0000313" key="3">
    <source>
        <dbReference type="EMBL" id="MCK8493938.1"/>
    </source>
</evidence>
<dbReference type="Proteomes" id="UP001202180">
    <property type="component" value="Unassembled WGS sequence"/>
</dbReference>
<feature type="transmembrane region" description="Helical" evidence="1">
    <location>
        <begin position="411"/>
        <end position="429"/>
    </location>
</feature>
<feature type="transmembrane region" description="Helical" evidence="1">
    <location>
        <begin position="386"/>
        <end position="404"/>
    </location>
</feature>
<dbReference type="Pfam" id="PF26626">
    <property type="entry name" value="DUF8201"/>
    <property type="match status" value="1"/>
</dbReference>
<feature type="transmembrane region" description="Helical" evidence="1">
    <location>
        <begin position="290"/>
        <end position="316"/>
    </location>
</feature>
<dbReference type="RefSeq" id="WP_248478557.1">
    <property type="nucleotide sequence ID" value="NZ_JALPRF010000003.1"/>
</dbReference>
<dbReference type="EMBL" id="JALPRF010000003">
    <property type="protein sequence ID" value="MCK8493938.1"/>
    <property type="molecule type" value="Genomic_DNA"/>
</dbReference>
<evidence type="ECO:0000313" key="4">
    <source>
        <dbReference type="Proteomes" id="UP001202180"/>
    </source>
</evidence>
<feature type="transmembrane region" description="Helical" evidence="1">
    <location>
        <begin position="460"/>
        <end position="479"/>
    </location>
</feature>
<proteinExistence type="predicted"/>
<accession>A0ABT0HP42</accession>
<dbReference type="NCBIfam" id="NF047510">
    <property type="entry name" value="LIC_10190_fam"/>
    <property type="match status" value="1"/>
</dbReference>
<keyword evidence="1" id="KW-1133">Transmembrane helix</keyword>
<dbReference type="InterPro" id="IPR058065">
    <property type="entry name" value="LIC_10190-like"/>
</dbReference>
<keyword evidence="4" id="KW-1185">Reference proteome</keyword>
<feature type="transmembrane region" description="Helical" evidence="1">
    <location>
        <begin position="147"/>
        <end position="166"/>
    </location>
</feature>